<feature type="region of interest" description="Disordered" evidence="1">
    <location>
        <begin position="1"/>
        <end position="65"/>
    </location>
</feature>
<feature type="compositionally biased region" description="Gly residues" evidence="1">
    <location>
        <begin position="1"/>
        <end position="11"/>
    </location>
</feature>
<keyword evidence="2" id="KW-1133">Transmembrane helix</keyword>
<dbReference type="InParanoid" id="A0A6P8ZSY3"/>
<feature type="compositionally biased region" description="Low complexity" evidence="1">
    <location>
        <begin position="434"/>
        <end position="459"/>
    </location>
</feature>
<keyword evidence="3" id="KW-1185">Reference proteome</keyword>
<reference evidence="4" key="1">
    <citation type="submission" date="2025-08" db="UniProtKB">
        <authorList>
            <consortium name="RefSeq"/>
        </authorList>
    </citation>
    <scope>IDENTIFICATION</scope>
    <source>
        <tissue evidence="4">Total insect</tissue>
    </source>
</reference>
<keyword evidence="2" id="KW-0472">Membrane</keyword>
<gene>
    <name evidence="4" type="primary">LOC117649592</name>
</gene>
<keyword evidence="2" id="KW-0812">Transmembrane</keyword>
<feature type="compositionally biased region" description="Low complexity" evidence="1">
    <location>
        <begin position="266"/>
        <end position="289"/>
    </location>
</feature>
<accession>A0A6P8ZSY3</accession>
<organism evidence="4">
    <name type="scientific">Thrips palmi</name>
    <name type="common">Melon thrips</name>
    <dbReference type="NCBI Taxonomy" id="161013"/>
    <lineage>
        <taxon>Eukaryota</taxon>
        <taxon>Metazoa</taxon>
        <taxon>Ecdysozoa</taxon>
        <taxon>Arthropoda</taxon>
        <taxon>Hexapoda</taxon>
        <taxon>Insecta</taxon>
        <taxon>Pterygota</taxon>
        <taxon>Neoptera</taxon>
        <taxon>Paraneoptera</taxon>
        <taxon>Thysanoptera</taxon>
        <taxon>Terebrantia</taxon>
        <taxon>Thripoidea</taxon>
        <taxon>Thripidae</taxon>
        <taxon>Thrips</taxon>
    </lineage>
</organism>
<evidence type="ECO:0000313" key="3">
    <source>
        <dbReference type="Proteomes" id="UP000515158"/>
    </source>
</evidence>
<feature type="compositionally biased region" description="Gly residues" evidence="1">
    <location>
        <begin position="249"/>
        <end position="265"/>
    </location>
</feature>
<dbReference type="OrthoDB" id="6345081at2759"/>
<dbReference type="Proteomes" id="UP000515158">
    <property type="component" value="Unplaced"/>
</dbReference>
<protein>
    <submittedName>
        <fullName evidence="4">Uncharacterized protein LOC117649592</fullName>
    </submittedName>
</protein>
<evidence type="ECO:0000256" key="1">
    <source>
        <dbReference type="SAM" id="MobiDB-lite"/>
    </source>
</evidence>
<name>A0A6P8ZSY3_THRPL</name>
<dbReference type="AlphaFoldDB" id="A0A6P8ZSY3"/>
<feature type="region of interest" description="Disordered" evidence="1">
    <location>
        <begin position="319"/>
        <end position="374"/>
    </location>
</feature>
<evidence type="ECO:0000313" key="4">
    <source>
        <dbReference type="RefSeq" id="XP_034248374.1"/>
    </source>
</evidence>
<dbReference type="KEGG" id="tpal:117649592"/>
<feature type="transmembrane region" description="Helical" evidence="2">
    <location>
        <begin position="177"/>
        <end position="199"/>
    </location>
</feature>
<feature type="compositionally biased region" description="Basic and acidic residues" evidence="1">
    <location>
        <begin position="48"/>
        <end position="58"/>
    </location>
</feature>
<feature type="compositionally biased region" description="Low complexity" evidence="1">
    <location>
        <begin position="13"/>
        <end position="31"/>
    </location>
</feature>
<feature type="compositionally biased region" description="Low complexity" evidence="1">
    <location>
        <begin position="229"/>
        <end position="248"/>
    </location>
</feature>
<feature type="region of interest" description="Disordered" evidence="1">
    <location>
        <begin position="418"/>
        <end position="496"/>
    </location>
</feature>
<proteinExistence type="predicted"/>
<feature type="region of interest" description="Disordered" evidence="1">
    <location>
        <begin position="228"/>
        <end position="293"/>
    </location>
</feature>
<dbReference type="RefSeq" id="XP_034248374.1">
    <property type="nucleotide sequence ID" value="XM_034392483.1"/>
</dbReference>
<feature type="compositionally biased region" description="Low complexity" evidence="1">
    <location>
        <begin position="472"/>
        <end position="489"/>
    </location>
</feature>
<dbReference type="GeneID" id="117649592"/>
<sequence length="496" mass="51604">MTGQGQLGQVGHGPDAPEAAALVAASSGGSPLHHDDYDDDDDGPSPAEGHDQDYDGNHTEVAPPLGSTLGGPCTNSCSPLLQNVRCSPSTHRCECGDLHPVEVSPIRGCTAPVGLGEQCLYQAACQHWDSHARCTQVDHNAVCQCEPGFHTVAVHKQGRRTFCSEDLVLLTADLPTLLGVATGIALFTGVICFVLRLFVGGRPRDHFANANLAPSHILFSSDTGLPLTGRSTSRSGSQRSVSGSLSRGLGHGGLGHGQGGQGGLGSSSRAGSRRQSTASVHSSASSTKSMGFGMRRYEREREQRLRRQQQQQQLQNPLGALAGLGGMPGLSGLQTPGSACSASGDELGLGGRSSRGASPSPGPSPNPLSPMSTDKLLPALDQLVEDVVWTTQSSSQRQDHMMAGPSGYRPLHLQRAEMRSERARQLHAQHAHAQHAQMHSAQLHAGHLQAGQMGQMGQLTRPLRDPNGGAGPSSAGPSSAGAPRPSTSSCTSPDGR</sequence>
<evidence type="ECO:0000256" key="2">
    <source>
        <dbReference type="SAM" id="Phobius"/>
    </source>
</evidence>